<feature type="repeat" description="PPR" evidence="3">
    <location>
        <begin position="338"/>
        <end position="372"/>
    </location>
</feature>
<proteinExistence type="inferred from homology"/>
<reference evidence="4 5" key="1">
    <citation type="submission" date="2024-04" db="EMBL/GenBank/DDBJ databases">
        <authorList>
            <person name="Fracassetti M."/>
        </authorList>
    </citation>
    <scope>NUCLEOTIDE SEQUENCE [LARGE SCALE GENOMIC DNA]</scope>
</reference>
<dbReference type="Pfam" id="PF13041">
    <property type="entry name" value="PPR_2"/>
    <property type="match status" value="2"/>
</dbReference>
<dbReference type="EMBL" id="OZ034820">
    <property type="protein sequence ID" value="CAL1398675.1"/>
    <property type="molecule type" value="Genomic_DNA"/>
</dbReference>
<evidence type="ECO:0000313" key="4">
    <source>
        <dbReference type="EMBL" id="CAL1398675.1"/>
    </source>
</evidence>
<keyword evidence="5" id="KW-1185">Reference proteome</keyword>
<dbReference type="NCBIfam" id="TIGR00756">
    <property type="entry name" value="PPR"/>
    <property type="match status" value="5"/>
</dbReference>
<feature type="repeat" description="PPR" evidence="3">
    <location>
        <begin position="303"/>
        <end position="337"/>
    </location>
</feature>
<gene>
    <name evidence="4" type="ORF">LTRI10_LOCUS38894</name>
</gene>
<dbReference type="AlphaFoldDB" id="A0AAV2FMH8"/>
<organism evidence="4 5">
    <name type="scientific">Linum trigynum</name>
    <dbReference type="NCBI Taxonomy" id="586398"/>
    <lineage>
        <taxon>Eukaryota</taxon>
        <taxon>Viridiplantae</taxon>
        <taxon>Streptophyta</taxon>
        <taxon>Embryophyta</taxon>
        <taxon>Tracheophyta</taxon>
        <taxon>Spermatophyta</taxon>
        <taxon>Magnoliopsida</taxon>
        <taxon>eudicotyledons</taxon>
        <taxon>Gunneridae</taxon>
        <taxon>Pentapetalae</taxon>
        <taxon>rosids</taxon>
        <taxon>fabids</taxon>
        <taxon>Malpighiales</taxon>
        <taxon>Linaceae</taxon>
        <taxon>Linum</taxon>
    </lineage>
</organism>
<dbReference type="Pfam" id="PF01535">
    <property type="entry name" value="PPR"/>
    <property type="match status" value="2"/>
</dbReference>
<protein>
    <recommendedName>
        <fullName evidence="6">Pentatricopeptide repeat-containing protein</fullName>
    </recommendedName>
</protein>
<evidence type="ECO:0008006" key="6">
    <source>
        <dbReference type="Google" id="ProtNLM"/>
    </source>
</evidence>
<comment type="similarity">
    <text evidence="1">Belongs to the PPR family. P subfamily.</text>
</comment>
<evidence type="ECO:0000256" key="3">
    <source>
        <dbReference type="PROSITE-ProRule" id="PRU00708"/>
    </source>
</evidence>
<evidence type="ECO:0000256" key="2">
    <source>
        <dbReference type="ARBA" id="ARBA00022737"/>
    </source>
</evidence>
<dbReference type="InterPro" id="IPR002885">
    <property type="entry name" value="PPR_rpt"/>
</dbReference>
<evidence type="ECO:0000256" key="1">
    <source>
        <dbReference type="ARBA" id="ARBA00007626"/>
    </source>
</evidence>
<name>A0AAV2FMH8_9ROSI</name>
<feature type="repeat" description="PPR" evidence="3">
    <location>
        <begin position="198"/>
        <end position="232"/>
    </location>
</feature>
<sequence length="464" mass="52510">MDLPLLRSPKTAIAGFRRFIFRPNSQSYFFYCTSPLPPPHQQKSQFPTDPTSQNSPIWSPSRVQKLIASQSDPLLAKEIFDYASLQPNFQHSYPSYLVLIRKLGESKHISLVDALVGDLKSKRYPVTPALFSSLIKIYGESNLPDKVLGTFHTMLEFNFNPLPKHLNLILERLVSRRSFVKPAFDLFRDARRHGVAANTKSYNILMRAMCLSGELSIAYKLFNEMLKRDVVPDVESYRILMQALCRKSQVNGAVDLLEDMLNKGFVPDALTYTTLLNSLCRKKKLREAYKLLCRMKVKGCNPDLVHYNTVILGFCREGRATDACKVLEDMESNGCLPNLVSYRTLVGGLCDQGMFDEAKGYLQEMLAKGFSLHFSVADAVVKGLCGLGKVEEACEVVEVLLNHGVALHIGTWEIMLPRIFAMNDLARTEEILDRVKKVEIKGDTRIVDAVTDLEEYLVRMIRAR</sequence>
<dbReference type="PANTHER" id="PTHR47941">
    <property type="entry name" value="PENTATRICOPEPTIDE REPEAT-CONTAINING PROTEIN 3, MITOCHONDRIAL"/>
    <property type="match status" value="1"/>
</dbReference>
<dbReference type="Pfam" id="PF12854">
    <property type="entry name" value="PPR_1"/>
    <property type="match status" value="1"/>
</dbReference>
<dbReference type="Proteomes" id="UP001497516">
    <property type="component" value="Chromosome 7"/>
</dbReference>
<feature type="repeat" description="PPR" evidence="3">
    <location>
        <begin position="268"/>
        <end position="302"/>
    </location>
</feature>
<feature type="repeat" description="PPR" evidence="3">
    <location>
        <begin position="127"/>
        <end position="161"/>
    </location>
</feature>
<keyword evidence="2" id="KW-0677">Repeat</keyword>
<dbReference type="Gene3D" id="1.25.40.10">
    <property type="entry name" value="Tetratricopeptide repeat domain"/>
    <property type="match status" value="2"/>
</dbReference>
<evidence type="ECO:0000313" key="5">
    <source>
        <dbReference type="Proteomes" id="UP001497516"/>
    </source>
</evidence>
<dbReference type="InterPro" id="IPR011990">
    <property type="entry name" value="TPR-like_helical_dom_sf"/>
</dbReference>
<accession>A0AAV2FMH8</accession>
<feature type="repeat" description="PPR" evidence="3">
    <location>
        <begin position="233"/>
        <end position="267"/>
    </location>
</feature>
<dbReference type="PROSITE" id="PS51375">
    <property type="entry name" value="PPR"/>
    <property type="match status" value="6"/>
</dbReference>